<name>A0A4P8JSW3_HALMA</name>
<keyword evidence="1" id="KW-1133">Transmembrane helix</keyword>
<evidence type="ECO:0000313" key="4">
    <source>
        <dbReference type="Proteomes" id="UP000298722"/>
    </source>
</evidence>
<feature type="domain" description="Major facilitator superfamily (MFS) profile" evidence="2">
    <location>
        <begin position="8"/>
        <end position="146"/>
    </location>
</feature>
<dbReference type="EMBL" id="CP039136">
    <property type="protein sequence ID" value="QCP89792.1"/>
    <property type="molecule type" value="Genomic_DNA"/>
</dbReference>
<sequence>MDRNQHRTISLVFLWQLAASICYYAVFAATPFLRDEFGLTGTKVGLVVTVLTLGYAVFLLPLGAVTDRYGEHSTLSMGLVGLAGGALLVPVADTYGLLLCSVFVLGALYGTAIPGTNKAIFGNVPSGRQNLAGVAVADAQQRDSGQ</sequence>
<evidence type="ECO:0000313" key="3">
    <source>
        <dbReference type="EMBL" id="QCP89792.1"/>
    </source>
</evidence>
<dbReference type="InterPro" id="IPR020846">
    <property type="entry name" value="MFS_dom"/>
</dbReference>
<keyword evidence="1" id="KW-0472">Membrane</keyword>
<evidence type="ECO:0000256" key="1">
    <source>
        <dbReference type="SAM" id="Phobius"/>
    </source>
</evidence>
<reference evidence="3 4" key="1">
    <citation type="submission" date="2019-04" db="EMBL/GenBank/DDBJ databases">
        <title>Methylomes of two halophilic Archaea, Haloarcula marismortui and Haloferax mediterranei.</title>
        <authorList>
            <person name="DasSarma S."/>
            <person name="DasSarma P."/>
            <person name="DasSarma S."/>
            <person name="Fomenkov A."/>
            <person name="Vincze T."/>
            <person name="Anton B.P."/>
            <person name="Roberts R.J."/>
        </authorList>
    </citation>
    <scope>NUCLEOTIDE SEQUENCE [LARGE SCALE GENOMIC DNA]</scope>
    <source>
        <strain evidence="3 4">ATCC 43049</strain>
        <plasmid evidence="4">phma288</plasmid>
    </source>
</reference>
<feature type="transmembrane region" description="Helical" evidence="1">
    <location>
        <begin position="95"/>
        <end position="113"/>
    </location>
</feature>
<keyword evidence="3" id="KW-0614">Plasmid</keyword>
<gene>
    <name evidence="3" type="ORF">E6P14_02600</name>
</gene>
<dbReference type="Pfam" id="PF07690">
    <property type="entry name" value="MFS_1"/>
    <property type="match status" value="1"/>
</dbReference>
<feature type="transmembrane region" description="Helical" evidence="1">
    <location>
        <begin position="44"/>
        <end position="65"/>
    </location>
</feature>
<proteinExistence type="predicted"/>
<dbReference type="GO" id="GO:0022857">
    <property type="term" value="F:transmembrane transporter activity"/>
    <property type="evidence" value="ECO:0007669"/>
    <property type="project" value="InterPro"/>
</dbReference>
<dbReference type="Gene3D" id="1.20.1250.20">
    <property type="entry name" value="MFS general substrate transporter like domains"/>
    <property type="match status" value="1"/>
</dbReference>
<dbReference type="InterPro" id="IPR011701">
    <property type="entry name" value="MFS"/>
</dbReference>
<organism evidence="3 4">
    <name type="scientific">Haloarcula marismortui (strain ATCC 43049 / DSM 3752 / JCM 8966 / VKM B-1809)</name>
    <name type="common">Halobacterium marismortui</name>
    <dbReference type="NCBI Taxonomy" id="272569"/>
    <lineage>
        <taxon>Archaea</taxon>
        <taxon>Methanobacteriati</taxon>
        <taxon>Methanobacteriota</taxon>
        <taxon>Stenosarchaea group</taxon>
        <taxon>Halobacteria</taxon>
        <taxon>Halobacteriales</taxon>
        <taxon>Haloarculaceae</taxon>
        <taxon>Haloarcula</taxon>
    </lineage>
</organism>
<dbReference type="PANTHER" id="PTHR23527">
    <property type="entry name" value="BLL3282 PROTEIN"/>
    <property type="match status" value="1"/>
</dbReference>
<dbReference type="AlphaFoldDB" id="A0A4P8JSW3"/>
<dbReference type="PANTHER" id="PTHR23527:SF1">
    <property type="entry name" value="BLL3282 PROTEIN"/>
    <property type="match status" value="1"/>
</dbReference>
<dbReference type="Proteomes" id="UP000298722">
    <property type="component" value="Plasmid pHMA288"/>
</dbReference>
<dbReference type="PROSITE" id="PS50850">
    <property type="entry name" value="MFS"/>
    <property type="match status" value="1"/>
</dbReference>
<dbReference type="InterPro" id="IPR036259">
    <property type="entry name" value="MFS_trans_sf"/>
</dbReference>
<evidence type="ECO:0000259" key="2">
    <source>
        <dbReference type="PROSITE" id="PS50850"/>
    </source>
</evidence>
<dbReference type="InterPro" id="IPR052952">
    <property type="entry name" value="MFS-Transporter"/>
</dbReference>
<feature type="transmembrane region" description="Helical" evidence="1">
    <location>
        <begin position="12"/>
        <end position="32"/>
    </location>
</feature>
<keyword evidence="1" id="KW-0812">Transmembrane</keyword>
<protein>
    <submittedName>
        <fullName evidence="3">MFS transporter</fullName>
    </submittedName>
</protein>
<accession>A0A4P8JSW3</accession>
<geneLocation type="plasmid" evidence="4">
    <name>phma288</name>
</geneLocation>
<dbReference type="SUPFAM" id="SSF103473">
    <property type="entry name" value="MFS general substrate transporter"/>
    <property type="match status" value="1"/>
</dbReference>